<dbReference type="InterPro" id="IPR043137">
    <property type="entry name" value="GGT_ssub_C"/>
</dbReference>
<name>A0A377PVZ8_9HELI</name>
<keyword evidence="4 11" id="KW-0808">Transferase</keyword>
<dbReference type="AlphaFoldDB" id="A0A377PVZ8"/>
<evidence type="ECO:0000256" key="3">
    <source>
        <dbReference type="ARBA" id="ARBA00009381"/>
    </source>
</evidence>
<dbReference type="Proteomes" id="UP000255139">
    <property type="component" value="Unassembled WGS sequence"/>
</dbReference>
<organism evidence="12 13">
    <name type="scientific">Helicobacter muridarum</name>
    <dbReference type="NCBI Taxonomy" id="216"/>
    <lineage>
        <taxon>Bacteria</taxon>
        <taxon>Pseudomonadati</taxon>
        <taxon>Campylobacterota</taxon>
        <taxon>Epsilonproteobacteria</taxon>
        <taxon>Campylobacterales</taxon>
        <taxon>Helicobacteraceae</taxon>
        <taxon>Helicobacter</taxon>
    </lineage>
</organism>
<proteinExistence type="inferred from homology"/>
<dbReference type="Gene3D" id="1.10.246.130">
    <property type="match status" value="1"/>
</dbReference>
<dbReference type="EC" id="3.4.19.13" evidence="11"/>
<dbReference type="InterPro" id="IPR029055">
    <property type="entry name" value="Ntn_hydrolases_N"/>
</dbReference>
<reference evidence="12 13" key="1">
    <citation type="submission" date="2018-06" db="EMBL/GenBank/DDBJ databases">
        <authorList>
            <consortium name="Pathogen Informatics"/>
            <person name="Doyle S."/>
        </authorList>
    </citation>
    <scope>NUCLEOTIDE SEQUENCE [LARGE SCALE GENOMIC DNA]</scope>
    <source>
        <strain evidence="12 13">NCTC12714</strain>
    </source>
</reference>
<feature type="binding site" evidence="10">
    <location>
        <begin position="481"/>
        <end position="482"/>
    </location>
    <ligand>
        <name>L-glutamate</name>
        <dbReference type="ChEBI" id="CHEBI:29985"/>
    </ligand>
</feature>
<evidence type="ECO:0000313" key="12">
    <source>
        <dbReference type="EMBL" id="STQ86594.1"/>
    </source>
</evidence>
<feature type="binding site" evidence="10">
    <location>
        <position position="503"/>
    </location>
    <ligand>
        <name>L-glutamate</name>
        <dbReference type="ChEBI" id="CHEBI:29985"/>
    </ligand>
</feature>
<sequence length="595" mass="64941">MFYSISGNKYQIIKLESDKSLVGIFLLFCILLLTLNLLNAASYPPIKDTNGNGLAISSSQYATKIGKEILDKGGNAIDAAVAVGYALAVTHPAAGNIGGGGFAIIHLANGENIALDFRESAPLAATRDMYLDNNGNVIPNASIIGHLAAGVPGTVKGMSAMLDKYGTKKLAELIQPAIDLADNGFVITDRQAETMLEAKEHFERFASSRRYFLKKDGSTYKGGDTLVQKDLAKTLKLIQKDGESAFYQGKIADIIAEDMKNNGGIITKQDLAQYKVIWRKPVKGTYRGYEIISMSPPSSGGTHIIQILNTMENANIKELGFSSSQTIHLMVEAMRQAYADRAVFMGDPDFFSIPLDTLLSKEYAKKIYDNIKKNNNKAIPSKQIKAGLGIIKEGQAINPNAKGFKEGNHTTHYSVADKWGNAVSVTYTLNKRYGNAAAIDGAGFLMNDQMENFSIKPGYPNRHGLIEMENNAIEPNKRPLSSMSPTILLKDGKLFMVVGSPGSGKIATVIVQVISNVIDHGMNISQAVEFSRIHHQWLPDEIRVESFGLNKDTQDALKKMGYKILLSEDMGDVNAIVRDIKTGIYYGVTDPRRKI</sequence>
<keyword evidence="13" id="KW-1185">Reference proteome</keyword>
<dbReference type="PANTHER" id="PTHR43199:SF1">
    <property type="entry name" value="GLUTATHIONE HYDROLASE PROENZYME"/>
    <property type="match status" value="1"/>
</dbReference>
<dbReference type="UniPathway" id="UPA00204"/>
<evidence type="ECO:0000256" key="11">
    <source>
        <dbReference type="RuleBase" id="RU368036"/>
    </source>
</evidence>
<keyword evidence="5 11" id="KW-0378">Hydrolase</keyword>
<evidence type="ECO:0000256" key="6">
    <source>
        <dbReference type="ARBA" id="ARBA00023145"/>
    </source>
</evidence>
<evidence type="ECO:0000256" key="1">
    <source>
        <dbReference type="ARBA" id="ARBA00001049"/>
    </source>
</evidence>
<comment type="subunit">
    <text evidence="11">This enzyme consists of two polypeptide chains, which are synthesized in precursor form from a single polypeptide.</text>
</comment>
<evidence type="ECO:0000256" key="9">
    <source>
        <dbReference type="PIRSR" id="PIRSR600101-1"/>
    </source>
</evidence>
<comment type="catalytic activity">
    <reaction evidence="8 11">
        <text>an N-terminal (5-L-glutamyl)-[peptide] + an alpha-amino acid = 5-L-glutamyl amino acid + an N-terminal L-alpha-aminoacyl-[peptide]</text>
        <dbReference type="Rhea" id="RHEA:23904"/>
        <dbReference type="Rhea" id="RHEA-COMP:9780"/>
        <dbReference type="Rhea" id="RHEA-COMP:9795"/>
        <dbReference type="ChEBI" id="CHEBI:77644"/>
        <dbReference type="ChEBI" id="CHEBI:78597"/>
        <dbReference type="ChEBI" id="CHEBI:78599"/>
        <dbReference type="ChEBI" id="CHEBI:78608"/>
        <dbReference type="EC" id="2.3.2.2"/>
    </reaction>
</comment>
<evidence type="ECO:0000256" key="5">
    <source>
        <dbReference type="ARBA" id="ARBA00022801"/>
    </source>
</evidence>
<feature type="binding site" evidence="10">
    <location>
        <position position="118"/>
    </location>
    <ligand>
        <name>L-glutamate</name>
        <dbReference type="ChEBI" id="CHEBI:29985"/>
    </ligand>
</feature>
<evidence type="ECO:0000313" key="13">
    <source>
        <dbReference type="Proteomes" id="UP000255139"/>
    </source>
</evidence>
<feature type="binding site" evidence="10">
    <location>
        <begin position="428"/>
        <end position="430"/>
    </location>
    <ligand>
        <name>L-glutamate</name>
        <dbReference type="ChEBI" id="CHEBI:29985"/>
    </ligand>
</feature>
<accession>A0A377PVZ8</accession>
<evidence type="ECO:0000256" key="4">
    <source>
        <dbReference type="ARBA" id="ARBA00022679"/>
    </source>
</evidence>
<dbReference type="NCBIfam" id="TIGR00066">
    <property type="entry name" value="g_glut_trans"/>
    <property type="match status" value="1"/>
</dbReference>
<keyword evidence="6 11" id="KW-0865">Zymogen</keyword>
<keyword evidence="11" id="KW-0317">Glutathione biosynthesis</keyword>
<comment type="catalytic activity">
    <reaction evidence="1 11">
        <text>an S-substituted glutathione + H2O = an S-substituted L-cysteinylglycine + L-glutamate</text>
        <dbReference type="Rhea" id="RHEA:59468"/>
        <dbReference type="ChEBI" id="CHEBI:15377"/>
        <dbReference type="ChEBI" id="CHEBI:29985"/>
        <dbReference type="ChEBI" id="CHEBI:90779"/>
        <dbReference type="ChEBI" id="CHEBI:143103"/>
        <dbReference type="EC" id="3.4.19.13"/>
    </reaction>
</comment>
<dbReference type="PRINTS" id="PR01210">
    <property type="entry name" value="GGTRANSPTASE"/>
</dbReference>
<comment type="similarity">
    <text evidence="3 11">Belongs to the gamma-glutamyltransferase family.</text>
</comment>
<dbReference type="Pfam" id="PF01019">
    <property type="entry name" value="G_glu_transpept"/>
    <property type="match status" value="1"/>
</dbReference>
<gene>
    <name evidence="12" type="primary">ggt_2</name>
    <name evidence="12" type="ORF">NCTC12714_01405</name>
</gene>
<dbReference type="InterPro" id="IPR043138">
    <property type="entry name" value="GGT_lsub"/>
</dbReference>
<evidence type="ECO:0000256" key="10">
    <source>
        <dbReference type="PIRSR" id="PIRSR600101-2"/>
    </source>
</evidence>
<dbReference type="SUPFAM" id="SSF56235">
    <property type="entry name" value="N-terminal nucleophile aminohydrolases (Ntn hydrolases)"/>
    <property type="match status" value="1"/>
</dbReference>
<keyword evidence="7 11" id="KW-0012">Acyltransferase</keyword>
<dbReference type="PANTHER" id="PTHR43199">
    <property type="entry name" value="GLUTATHIONE HYDROLASE"/>
    <property type="match status" value="1"/>
</dbReference>
<dbReference type="GO" id="GO:0103068">
    <property type="term" value="F:leukotriene C4 gamma-glutamyl transferase activity"/>
    <property type="evidence" value="ECO:0007669"/>
    <property type="project" value="UniProtKB-EC"/>
</dbReference>
<dbReference type="InterPro" id="IPR000101">
    <property type="entry name" value="GGT_peptidase"/>
</dbReference>
<dbReference type="Gene3D" id="3.60.20.40">
    <property type="match status" value="1"/>
</dbReference>
<evidence type="ECO:0000256" key="8">
    <source>
        <dbReference type="ARBA" id="ARBA00047417"/>
    </source>
</evidence>
<dbReference type="InterPro" id="IPR051792">
    <property type="entry name" value="GGT_bact"/>
</dbReference>
<dbReference type="RefSeq" id="WP_104731150.1">
    <property type="nucleotide sequence ID" value="NZ_FZML01000003.1"/>
</dbReference>
<feature type="active site" description="Nucleophile" evidence="9">
    <location>
        <position position="410"/>
    </location>
</feature>
<dbReference type="PROSITE" id="PS00462">
    <property type="entry name" value="G_GLU_TRANSPEPTIDASE"/>
    <property type="match status" value="1"/>
</dbReference>
<dbReference type="EC" id="2.3.2.2" evidence="11"/>
<dbReference type="GO" id="GO:0006750">
    <property type="term" value="P:glutathione biosynthetic process"/>
    <property type="evidence" value="ECO:0007669"/>
    <property type="project" value="UniProtKB-KW"/>
</dbReference>
<comment type="PTM">
    <text evidence="11">Cleaved by autocatalysis into a large and a small subunit.</text>
</comment>
<comment type="pathway">
    <text evidence="11">Sulfur metabolism; glutathione metabolism.</text>
</comment>
<evidence type="ECO:0000256" key="7">
    <source>
        <dbReference type="ARBA" id="ARBA00023315"/>
    </source>
</evidence>
<dbReference type="GO" id="GO:0006751">
    <property type="term" value="P:glutathione catabolic process"/>
    <property type="evidence" value="ECO:0007669"/>
    <property type="project" value="UniProtKB-UniRule"/>
</dbReference>
<dbReference type="EMBL" id="UGJE01000002">
    <property type="protein sequence ID" value="STQ86594.1"/>
    <property type="molecule type" value="Genomic_DNA"/>
</dbReference>
<dbReference type="InterPro" id="IPR055262">
    <property type="entry name" value="GGT_CS"/>
</dbReference>
<comment type="catalytic activity">
    <reaction evidence="2 11">
        <text>glutathione + H2O = L-cysteinylglycine + L-glutamate</text>
        <dbReference type="Rhea" id="RHEA:28807"/>
        <dbReference type="ChEBI" id="CHEBI:15377"/>
        <dbReference type="ChEBI" id="CHEBI:29985"/>
        <dbReference type="ChEBI" id="CHEBI:57925"/>
        <dbReference type="ChEBI" id="CHEBI:61694"/>
        <dbReference type="EC" id="3.4.19.13"/>
    </reaction>
</comment>
<dbReference type="GO" id="GO:0036374">
    <property type="term" value="F:glutathione hydrolase activity"/>
    <property type="evidence" value="ECO:0007669"/>
    <property type="project" value="UniProtKB-UniRule"/>
</dbReference>
<protein>
    <recommendedName>
        <fullName evidence="11">Glutathione hydrolase proenzyme</fullName>
        <ecNumber evidence="11">2.3.2.2</ecNumber>
        <ecNumber evidence="11">3.4.19.13</ecNumber>
    </recommendedName>
    <component>
        <recommendedName>
            <fullName evidence="11">Glutathione hydrolase large chain</fullName>
        </recommendedName>
    </component>
    <component>
        <recommendedName>
            <fullName evidence="11">Glutathione hydrolase small chain</fullName>
        </recommendedName>
    </component>
</protein>
<evidence type="ECO:0000256" key="2">
    <source>
        <dbReference type="ARBA" id="ARBA00001089"/>
    </source>
</evidence>